<evidence type="ECO:0000256" key="13">
    <source>
        <dbReference type="SAM" id="Phobius"/>
    </source>
</evidence>
<dbReference type="GO" id="GO:0042391">
    <property type="term" value="P:regulation of membrane potential"/>
    <property type="evidence" value="ECO:0007669"/>
    <property type="project" value="TreeGrafter"/>
</dbReference>
<evidence type="ECO:0000256" key="11">
    <source>
        <dbReference type="ARBA" id="ARBA00023303"/>
    </source>
</evidence>
<protein>
    <recommendedName>
        <fullName evidence="18">Cyclic nucleotide-binding domain-containing protein</fullName>
    </recommendedName>
</protein>
<feature type="region of interest" description="Disordered" evidence="12">
    <location>
        <begin position="158"/>
        <end position="209"/>
    </location>
</feature>
<keyword evidence="11" id="KW-0407">Ion channel</keyword>
<dbReference type="Pfam" id="PF00520">
    <property type="entry name" value="Ion_trans"/>
    <property type="match status" value="2"/>
</dbReference>
<evidence type="ECO:0000256" key="8">
    <source>
        <dbReference type="ARBA" id="ARBA00022989"/>
    </source>
</evidence>
<dbReference type="SUPFAM" id="SSF51206">
    <property type="entry name" value="cAMP-binding domain-like"/>
    <property type="match status" value="2"/>
</dbReference>
<evidence type="ECO:0000256" key="6">
    <source>
        <dbReference type="ARBA" id="ARBA00022882"/>
    </source>
</evidence>
<dbReference type="GO" id="GO:0005249">
    <property type="term" value="F:voltage-gated potassium channel activity"/>
    <property type="evidence" value="ECO:0007669"/>
    <property type="project" value="InterPro"/>
</dbReference>
<feature type="domain" description="Ion transport" evidence="15">
    <location>
        <begin position="233"/>
        <end position="510"/>
    </location>
</feature>
<feature type="transmembrane region" description="Helical" evidence="13">
    <location>
        <begin position="943"/>
        <end position="966"/>
    </location>
</feature>
<evidence type="ECO:0000256" key="12">
    <source>
        <dbReference type="SAM" id="MobiDB-lite"/>
    </source>
</evidence>
<dbReference type="EMBL" id="JAQMWT010000314">
    <property type="protein sequence ID" value="KAJ8605614.1"/>
    <property type="molecule type" value="Genomic_DNA"/>
</dbReference>
<proteinExistence type="predicted"/>
<keyword evidence="3" id="KW-0633">Potassium transport</keyword>
<keyword evidence="4 13" id="KW-0812">Transmembrane</keyword>
<comment type="caution">
    <text evidence="16">The sequence shown here is derived from an EMBL/GenBank/DDBJ whole genome shotgun (WGS) entry which is preliminary data.</text>
</comment>
<feature type="compositionally biased region" description="Low complexity" evidence="12">
    <location>
        <begin position="833"/>
        <end position="842"/>
    </location>
</feature>
<dbReference type="Gene3D" id="1.10.287.70">
    <property type="match status" value="2"/>
</dbReference>
<accession>A0AAD7UIV7</accession>
<feature type="transmembrane region" description="Helical" evidence="13">
    <location>
        <begin position="450"/>
        <end position="468"/>
    </location>
</feature>
<evidence type="ECO:0008006" key="18">
    <source>
        <dbReference type="Google" id="ProtNLM"/>
    </source>
</evidence>
<dbReference type="SUPFAM" id="SSF81324">
    <property type="entry name" value="Voltage-gated potassium channels"/>
    <property type="match status" value="2"/>
</dbReference>
<feature type="compositionally biased region" description="Basic residues" evidence="12">
    <location>
        <begin position="1"/>
        <end position="17"/>
    </location>
</feature>
<name>A0AAD7UIV7_9STRA</name>
<feature type="compositionally biased region" description="Low complexity" evidence="12">
    <location>
        <begin position="853"/>
        <end position="862"/>
    </location>
</feature>
<dbReference type="InterPro" id="IPR000595">
    <property type="entry name" value="cNMP-bd_dom"/>
</dbReference>
<feature type="compositionally biased region" description="Polar residues" evidence="12">
    <location>
        <begin position="743"/>
        <end position="756"/>
    </location>
</feature>
<dbReference type="InterPro" id="IPR014710">
    <property type="entry name" value="RmlC-like_jellyroll"/>
</dbReference>
<keyword evidence="5" id="KW-0631">Potassium channel</keyword>
<dbReference type="PRINTS" id="PR01463">
    <property type="entry name" value="EAGCHANLFMLY"/>
</dbReference>
<reference evidence="16" key="1">
    <citation type="submission" date="2023-01" db="EMBL/GenBank/DDBJ databases">
        <title>Metagenome sequencing of chrysophaentin producing Chrysophaeum taylorii.</title>
        <authorList>
            <person name="Davison J."/>
            <person name="Bewley C."/>
        </authorList>
    </citation>
    <scope>NUCLEOTIDE SEQUENCE</scope>
    <source>
        <strain evidence="16">NIES-1699</strain>
    </source>
</reference>
<feature type="compositionally biased region" description="Polar residues" evidence="12">
    <location>
        <begin position="184"/>
        <end position="199"/>
    </location>
</feature>
<dbReference type="InterPro" id="IPR050818">
    <property type="entry name" value="KCNH_animal-type"/>
</dbReference>
<feature type="compositionally biased region" description="Acidic residues" evidence="12">
    <location>
        <begin position="757"/>
        <end position="769"/>
    </location>
</feature>
<evidence type="ECO:0000313" key="17">
    <source>
        <dbReference type="Proteomes" id="UP001230188"/>
    </source>
</evidence>
<comment type="subcellular location">
    <subcellularLocation>
        <location evidence="1">Membrane</location>
        <topology evidence="1">Multi-pass membrane protein</topology>
    </subcellularLocation>
</comment>
<feature type="region of interest" description="Disordered" evidence="12">
    <location>
        <begin position="1"/>
        <end position="79"/>
    </location>
</feature>
<feature type="transmembrane region" description="Helical" evidence="13">
    <location>
        <begin position="1209"/>
        <end position="1235"/>
    </location>
</feature>
<evidence type="ECO:0000256" key="10">
    <source>
        <dbReference type="ARBA" id="ARBA00023136"/>
    </source>
</evidence>
<dbReference type="Gene3D" id="2.60.120.10">
    <property type="entry name" value="Jelly Rolls"/>
    <property type="match status" value="2"/>
</dbReference>
<dbReference type="Pfam" id="PF00027">
    <property type="entry name" value="cNMP_binding"/>
    <property type="match status" value="1"/>
</dbReference>
<evidence type="ECO:0000256" key="2">
    <source>
        <dbReference type="ARBA" id="ARBA00022448"/>
    </source>
</evidence>
<feature type="transmembrane region" description="Helical" evidence="13">
    <location>
        <begin position="480"/>
        <end position="504"/>
    </location>
</feature>
<dbReference type="CDD" id="cd00038">
    <property type="entry name" value="CAP_ED"/>
    <property type="match status" value="1"/>
</dbReference>
<dbReference type="FunFam" id="1.10.287.70:FF:000123">
    <property type="entry name" value="Potassium channel KAT3"/>
    <property type="match status" value="1"/>
</dbReference>
<evidence type="ECO:0000256" key="3">
    <source>
        <dbReference type="ARBA" id="ARBA00022538"/>
    </source>
</evidence>
<sequence>MVVHNKKSTSTKPKSRTPSKAQQQLQQQQPSRLANNNNNNAGGGGQPARRSSMLLESAATTTKSPLDAAVGERPPRASRQLSLRTANAMRRAAQIKHWTDHQHKLIHVDAKDDNGAAVQVVVKHRASRDALWESVATMPETDSPSCSGSIERCVRTSRTSAATEFPETARCSTGDGDVSAGATPLTSPQTRRSSAHNTQTDFAADDDDDFNNTNGLEAMPRFVIHPASTSKLLWDVVVSTCIVWSTMTVPYFMCFDVHPSLRCMREVFVVDFFVDSCFWLDIALSFCTAYQDETGNMVKNHRQIALQYFPNFVVDFVSTFPFELIQKGLDVTRPCSGKRDDGSSSSKSGSLSILRSARLFRIVRLSKLFKLAKVSRLGRNNTALASSDERKVDVNPAIIAILKMLFQLFFVGHLIACVRHGLTQNEYEDTTHWKHDMEQRRGGEPYARRHLYVLSLYWAFTTMTTVGYGDVVVSSNREKLLAIFTMIVGGASFGYIIGSITSLLENFNQSASLYREKIDMVKAYVYDRQFPTGLGIKVVRHFKHVYSRQTCFDRDRIFENLPTGLALDLAHVEHRALLADVPFLAKSPRPFAAAVAPHALPCLVDKNDFLFFQNEVCTHLYCIAAGTARHVRAASSKKTPTGMMMTLAPHTNMIETGVSGPGDLVALEAILVTTTHAFTAVATTTLSFYIIPKEVLTQQLEDHPTVRAALVRDADAELVKLDAETFSTTKEKAGGEPSEASAFLSTKPTCTPNAITNDDEEDEDDDEHSDEAAVVVADKRAFPPQYESRGGIKLAALQQRPEPRVVPLGGANDDQKGASAAAPSAAAAAAAAAAANNNNNNNDPRDAVDEAEAPTAAPPSTTNCSKYRVPPLATPMLGGQPPKLKPLADAPAAAAAAAAAAKSRSEEAELARSDSAEKIKLIVTPLELWQRTRVFHPEAYPKVVWDCVVCVLILFSVLVVTYRIGFSVELEKKDEPWFTLEYLIDGLFALDIGICFNTAFISDVMLISGRYEIAKQYIKGWFWVDLLSTLPLDRLHTLSSGGNSQFLGSLRLLKSLRLIRIAKITRVMKLHNMVDTLEELCGINPAVLKPVKPMIITTFVAHLFSCVFFNAGRRFRRCHRGSWLDERCVWHSPSNRGDVVVAVVNNSTEASSSFSGCSSHACGGNEAMVPLRDADRYTQYVTTLYWAFATMTTVGYGDVAPSTENVDGMILVIVCQVLGTMLFAYLIGVVVDLVTNLDPMERRRKQGVDILGEFVRDQRLSAQVGRSMFKNHAFHGDFRGVYDESEIMDKLPPKLRNQCCLFVHCRTLASAPFLCELEAQYPGSAAVVMAKLKPVAYVRDQIINDPHINARELHFVLEGSVYVRHKYATDPANARIKELPTIEQQVFRIEARRHFGQATILVPADTAFNLNVEVACRAPRTTALVLAKLDYDDIKENYQPIFNYMDHTLRAAAAATSEWIHLLDETNLVDGPRR</sequence>
<keyword evidence="17" id="KW-1185">Reference proteome</keyword>
<feature type="region of interest" description="Disordered" evidence="12">
    <location>
        <begin position="833"/>
        <end position="869"/>
    </location>
</feature>
<keyword evidence="6" id="KW-0851">Voltage-gated channel</keyword>
<feature type="domain" description="Ion transport" evidence="15">
    <location>
        <begin position="944"/>
        <end position="1235"/>
    </location>
</feature>
<feature type="compositionally biased region" description="Low complexity" evidence="12">
    <location>
        <begin position="18"/>
        <end position="40"/>
    </location>
</feature>
<dbReference type="Proteomes" id="UP001230188">
    <property type="component" value="Unassembled WGS sequence"/>
</dbReference>
<dbReference type="Gene3D" id="1.10.287.630">
    <property type="entry name" value="Helix hairpin bin"/>
    <property type="match status" value="1"/>
</dbReference>
<feature type="region of interest" description="Disordered" evidence="12">
    <location>
        <begin position="804"/>
        <end position="823"/>
    </location>
</feature>
<keyword evidence="9" id="KW-0406">Ion transport</keyword>
<dbReference type="GO" id="GO:0034702">
    <property type="term" value="C:monoatomic ion channel complex"/>
    <property type="evidence" value="ECO:0007669"/>
    <property type="project" value="UniProtKB-KW"/>
</dbReference>
<feature type="transmembrane region" description="Helical" evidence="13">
    <location>
        <begin position="1177"/>
        <end position="1197"/>
    </location>
</feature>
<keyword evidence="2" id="KW-0813">Transport</keyword>
<dbReference type="PANTHER" id="PTHR10217:SF435">
    <property type="entry name" value="POTASSIUM VOLTAGE-GATED CHANNEL PROTEIN EAG"/>
    <property type="match status" value="1"/>
</dbReference>
<evidence type="ECO:0000256" key="5">
    <source>
        <dbReference type="ARBA" id="ARBA00022826"/>
    </source>
</evidence>
<keyword evidence="7" id="KW-0630">Potassium</keyword>
<evidence type="ECO:0000256" key="7">
    <source>
        <dbReference type="ARBA" id="ARBA00022958"/>
    </source>
</evidence>
<feature type="region of interest" description="Disordered" evidence="12">
    <location>
        <begin position="729"/>
        <end position="770"/>
    </location>
</feature>
<evidence type="ECO:0000313" key="16">
    <source>
        <dbReference type="EMBL" id="KAJ8605614.1"/>
    </source>
</evidence>
<dbReference type="InterPro" id="IPR018490">
    <property type="entry name" value="cNMP-bd_dom_sf"/>
</dbReference>
<dbReference type="InterPro" id="IPR005821">
    <property type="entry name" value="Ion_trans_dom"/>
</dbReference>
<evidence type="ECO:0000259" key="15">
    <source>
        <dbReference type="Pfam" id="PF00520"/>
    </source>
</evidence>
<evidence type="ECO:0000256" key="1">
    <source>
        <dbReference type="ARBA" id="ARBA00004141"/>
    </source>
</evidence>
<dbReference type="PANTHER" id="PTHR10217">
    <property type="entry name" value="VOLTAGE AND LIGAND GATED POTASSIUM CHANNEL"/>
    <property type="match status" value="1"/>
</dbReference>
<gene>
    <name evidence="16" type="ORF">CTAYLR_000080</name>
</gene>
<evidence type="ECO:0000259" key="14">
    <source>
        <dbReference type="Pfam" id="PF00027"/>
    </source>
</evidence>
<dbReference type="GO" id="GO:0005886">
    <property type="term" value="C:plasma membrane"/>
    <property type="evidence" value="ECO:0007669"/>
    <property type="project" value="TreeGrafter"/>
</dbReference>
<evidence type="ECO:0000256" key="4">
    <source>
        <dbReference type="ARBA" id="ARBA00022692"/>
    </source>
</evidence>
<feature type="transmembrane region" description="Helical" evidence="13">
    <location>
        <begin position="986"/>
        <end position="1007"/>
    </location>
</feature>
<keyword evidence="8 13" id="KW-1133">Transmembrane helix</keyword>
<keyword evidence="10 13" id="KW-0472">Membrane</keyword>
<organism evidence="16 17">
    <name type="scientific">Chrysophaeum taylorii</name>
    <dbReference type="NCBI Taxonomy" id="2483200"/>
    <lineage>
        <taxon>Eukaryota</taxon>
        <taxon>Sar</taxon>
        <taxon>Stramenopiles</taxon>
        <taxon>Ochrophyta</taxon>
        <taxon>Pelagophyceae</taxon>
        <taxon>Pelagomonadales</taxon>
        <taxon>Pelagomonadaceae</taxon>
        <taxon>Chrysophaeum</taxon>
    </lineage>
</organism>
<feature type="domain" description="Cyclic nucleotide-binding" evidence="14">
    <location>
        <begin position="605"/>
        <end position="702"/>
    </location>
</feature>
<dbReference type="InterPro" id="IPR003938">
    <property type="entry name" value="K_chnl_volt-dep_EAG/ELK/ERG"/>
</dbReference>
<evidence type="ECO:0000256" key="9">
    <source>
        <dbReference type="ARBA" id="ARBA00023065"/>
    </source>
</evidence>